<protein>
    <submittedName>
        <fullName evidence="1">Uncharacterized protein</fullName>
    </submittedName>
</protein>
<organism evidence="1 2">
    <name type="scientific">Pyricularia oryzae</name>
    <name type="common">Rice blast fungus</name>
    <name type="synonym">Magnaporthe oryzae</name>
    <dbReference type="NCBI Taxonomy" id="318829"/>
    <lineage>
        <taxon>Eukaryota</taxon>
        <taxon>Fungi</taxon>
        <taxon>Dikarya</taxon>
        <taxon>Ascomycota</taxon>
        <taxon>Pezizomycotina</taxon>
        <taxon>Sordariomycetes</taxon>
        <taxon>Sordariomycetidae</taxon>
        <taxon>Magnaporthales</taxon>
        <taxon>Pyriculariaceae</taxon>
        <taxon>Pyricularia</taxon>
    </lineage>
</organism>
<evidence type="ECO:0000313" key="1">
    <source>
        <dbReference type="EMBL" id="QBZ56521.1"/>
    </source>
</evidence>
<reference evidence="1 2" key="1">
    <citation type="journal article" date="2019" name="Mol. Biol. Evol.">
        <title>Blast fungal genomes show frequent chromosomal changes, gene gains and losses, and effector gene turnover.</title>
        <authorList>
            <person name="Gomez Luciano L.B."/>
            <person name="Jason Tsai I."/>
            <person name="Chuma I."/>
            <person name="Tosa Y."/>
            <person name="Chen Y.H."/>
            <person name="Li J.Y."/>
            <person name="Li M.Y."/>
            <person name="Jade Lu M.Y."/>
            <person name="Nakayashiki H."/>
            <person name="Li W.H."/>
        </authorList>
    </citation>
    <scope>NUCLEOTIDE SEQUENCE [LARGE SCALE GENOMIC DNA]</scope>
    <source>
        <strain evidence="1">MZ5-1-6</strain>
    </source>
</reference>
<accession>A0A4P7N5U8</accession>
<gene>
    <name evidence="1" type="ORF">PoMZ_01430</name>
</gene>
<name>A0A4P7N5U8_PYROR</name>
<evidence type="ECO:0000313" key="2">
    <source>
        <dbReference type="Proteomes" id="UP000294847"/>
    </source>
</evidence>
<dbReference type="Proteomes" id="UP000294847">
    <property type="component" value="Chromosome 2"/>
</dbReference>
<dbReference type="AlphaFoldDB" id="A0A4P7N5U8"/>
<dbReference type="EMBL" id="CP034205">
    <property type="protein sequence ID" value="QBZ56521.1"/>
    <property type="molecule type" value="Genomic_DNA"/>
</dbReference>
<sequence length="89" mass="10145">MQKFDGVNKRPAKLPSQLSQVLAQKLRWKNGANCRWNFQLLLPLLRRIAVGHEFDTRTLSPSDFRDLQGLLPLFTMASSRGTIVLSGRH</sequence>
<proteinExistence type="predicted"/>